<evidence type="ECO:0000259" key="17">
    <source>
        <dbReference type="SMART" id="SM00965"/>
    </source>
</evidence>
<keyword evidence="7" id="KW-0732">Signal</keyword>
<comment type="caution">
    <text evidence="18">The sequence shown here is derived from an EMBL/GenBank/DDBJ whole genome shotgun (WGS) entry which is preliminary data.</text>
</comment>
<keyword evidence="9" id="KW-0406">Ion transport</keyword>
<dbReference type="InterPro" id="IPR010105">
    <property type="entry name" value="TonB_sidphr_rcpt"/>
</dbReference>
<organism evidence="18 19">
    <name type="scientific">Nitrobacter winogradskyi</name>
    <name type="common">Nitrobacter agilis</name>
    <dbReference type="NCBI Taxonomy" id="913"/>
    <lineage>
        <taxon>Bacteria</taxon>
        <taxon>Pseudomonadati</taxon>
        <taxon>Pseudomonadota</taxon>
        <taxon>Alphaproteobacteria</taxon>
        <taxon>Hyphomicrobiales</taxon>
        <taxon>Nitrobacteraceae</taxon>
        <taxon>Nitrobacter</taxon>
    </lineage>
</organism>
<evidence type="ECO:0000256" key="6">
    <source>
        <dbReference type="ARBA" id="ARBA00022692"/>
    </source>
</evidence>
<evidence type="ECO:0000256" key="11">
    <source>
        <dbReference type="ARBA" id="ARBA00023136"/>
    </source>
</evidence>
<evidence type="ECO:0000256" key="16">
    <source>
        <dbReference type="RuleBase" id="RU003357"/>
    </source>
</evidence>
<evidence type="ECO:0000256" key="12">
    <source>
        <dbReference type="ARBA" id="ARBA00023170"/>
    </source>
</evidence>
<keyword evidence="8" id="KW-0408">Iron</keyword>
<evidence type="ECO:0000256" key="3">
    <source>
        <dbReference type="ARBA" id="ARBA00022448"/>
    </source>
</evidence>
<keyword evidence="10 16" id="KW-0798">TonB box</keyword>
<dbReference type="AlphaFoldDB" id="A0A4Y3WCE7"/>
<dbReference type="CDD" id="cd01347">
    <property type="entry name" value="ligand_gated_channel"/>
    <property type="match status" value="1"/>
</dbReference>
<dbReference type="GO" id="GO:0038023">
    <property type="term" value="F:signaling receptor activity"/>
    <property type="evidence" value="ECO:0007669"/>
    <property type="project" value="InterPro"/>
</dbReference>
<dbReference type="GO" id="GO:0009279">
    <property type="term" value="C:cell outer membrane"/>
    <property type="evidence" value="ECO:0007669"/>
    <property type="project" value="UniProtKB-SubCell"/>
</dbReference>
<dbReference type="Gene3D" id="2.170.130.10">
    <property type="entry name" value="TonB-dependent receptor, plug domain"/>
    <property type="match status" value="1"/>
</dbReference>
<protein>
    <submittedName>
        <fullName evidence="18">Ferric-mycobactin receptor FemA</fullName>
    </submittedName>
</protein>
<dbReference type="InterPro" id="IPR039426">
    <property type="entry name" value="TonB-dep_rcpt-like"/>
</dbReference>
<comment type="subcellular location">
    <subcellularLocation>
        <location evidence="1 14">Cell outer membrane</location>
        <topology evidence="1 14">Multi-pass membrane protein</topology>
    </subcellularLocation>
</comment>
<sequence>MNDRGIASQNNISASSKDGRRKRLAVVLLGSTVLACGATNAPIIVPAQAQQTARTVQFSIPAQPLSSAVDAFSRVTGWQVGYSSDIARSTTTRAVSGVMTPAQALRTMVAGTGVTVSITGPASAALVSGAANAGSGGAVLAGAISLDTIDVQGAGNPNSTMSLPPAYAGGQVARGGQLGMLGNRDMMDTPFHQTNYTRKLIENQQARSIAEVLSNDPSVAKIYDTGGGFGKEQWAIRGVGANAHNVSFGGLFGITQSLDSATAVETIERVEVLKGASTLLNGLPPTQGAHLGTVNLVPKRAGDEPLIAFTPNYAMNSQFGGHLDAGQRFGDNKEFGVRFNGVYRSGDTPIDYNSRETRVAALGLDYRGETVRLSADFGYQYLNTRGNRAPVTVALDAPVPMPPHTTHNWVQPWEYHKVESKYATTRGEWDITENVTAYAAFGRGKSGVRVAEYYPTLVDAVGTMAASSAYQYIYFRHATTAETGLRGHVETGPVKHAVALAAGWGRENYGDNDGDDWNGSAVLPATNLYNPVYFPQPNFPRLGDPASAPISSRTENLGFTLADTMSALDERIQLMLGIRHQRVKRRSFSSGSQYDDGALSPAAALIVKPWQNVSLYANYMEALEAGQIAPTNAVNVGEVFPPFKTTQSEVGAKVDFGHIAATLAAFTATRPTYGRDPDTLIFGEVGKTRYQGIEFTTFGQATDSIRFVGGFTFLDPRLIETPDGTNIGNRIVGTPRYRATLSLDWDTPFIEGLTLGGMAQWQSFSFLDNANMQKVDGWYRFDLNASYTIRQPGWKPIIVRASLRNVLDRSYWASSYWQLGLSEPRTFLLSTTFQF</sequence>
<dbReference type="SMART" id="SM00965">
    <property type="entry name" value="STN"/>
    <property type="match status" value="1"/>
</dbReference>
<keyword evidence="5" id="KW-0410">Iron transport</keyword>
<feature type="domain" description="Secretin/TonB short N-terminal" evidence="17">
    <location>
        <begin position="78"/>
        <end position="130"/>
    </location>
</feature>
<evidence type="ECO:0000256" key="14">
    <source>
        <dbReference type="PROSITE-ProRule" id="PRU01360"/>
    </source>
</evidence>
<evidence type="ECO:0000313" key="18">
    <source>
        <dbReference type="EMBL" id="GEC15801.1"/>
    </source>
</evidence>
<keyword evidence="4 14" id="KW-1134">Transmembrane beta strand</keyword>
<dbReference type="Pfam" id="PF00593">
    <property type="entry name" value="TonB_dep_Rec_b-barrel"/>
    <property type="match status" value="1"/>
</dbReference>
<dbReference type="InterPro" id="IPR000531">
    <property type="entry name" value="Beta-barrel_TonB"/>
</dbReference>
<dbReference type="GO" id="GO:0015344">
    <property type="term" value="F:siderophore uptake transmembrane transporter activity"/>
    <property type="evidence" value="ECO:0007669"/>
    <property type="project" value="TreeGrafter"/>
</dbReference>
<dbReference type="Gene3D" id="3.55.50.30">
    <property type="match status" value="1"/>
</dbReference>
<dbReference type="EMBL" id="BJNF01000042">
    <property type="protein sequence ID" value="GEC15801.1"/>
    <property type="molecule type" value="Genomic_DNA"/>
</dbReference>
<evidence type="ECO:0000256" key="7">
    <source>
        <dbReference type="ARBA" id="ARBA00022729"/>
    </source>
</evidence>
<keyword evidence="11 14" id="KW-0472">Membrane</keyword>
<evidence type="ECO:0000256" key="2">
    <source>
        <dbReference type="ARBA" id="ARBA00009810"/>
    </source>
</evidence>
<evidence type="ECO:0000256" key="13">
    <source>
        <dbReference type="ARBA" id="ARBA00023237"/>
    </source>
</evidence>
<keyword evidence="12 18" id="KW-0675">Receptor</keyword>
<dbReference type="NCBIfam" id="TIGR01783">
    <property type="entry name" value="TonB-siderophor"/>
    <property type="match status" value="1"/>
</dbReference>
<dbReference type="InterPro" id="IPR012910">
    <property type="entry name" value="Plug_dom"/>
</dbReference>
<dbReference type="PANTHER" id="PTHR32552:SF82">
    <property type="entry name" value="FCUA PROTEIN"/>
    <property type="match status" value="1"/>
</dbReference>
<dbReference type="PROSITE" id="PS01156">
    <property type="entry name" value="TONB_DEPENDENT_REC_2"/>
    <property type="match status" value="1"/>
</dbReference>
<accession>A0A4Y3WCE7</accession>
<keyword evidence="3 14" id="KW-0813">Transport</keyword>
<dbReference type="InterPro" id="IPR037066">
    <property type="entry name" value="Plug_dom_sf"/>
</dbReference>
<evidence type="ECO:0000256" key="9">
    <source>
        <dbReference type="ARBA" id="ARBA00023065"/>
    </source>
</evidence>
<dbReference type="InterPro" id="IPR010917">
    <property type="entry name" value="TonB_rcpt_CS"/>
</dbReference>
<dbReference type="GO" id="GO:0015891">
    <property type="term" value="P:siderophore transport"/>
    <property type="evidence" value="ECO:0007669"/>
    <property type="project" value="InterPro"/>
</dbReference>
<keyword evidence="6 14" id="KW-0812">Transmembrane</keyword>
<dbReference type="Proteomes" id="UP000318825">
    <property type="component" value="Unassembled WGS sequence"/>
</dbReference>
<keyword evidence="13 14" id="KW-0998">Cell outer membrane</keyword>
<gene>
    <name evidence="18" type="primary">femA_1</name>
    <name evidence="18" type="ORF">NWI01_16930</name>
</gene>
<name>A0A4Y3WCE7_NITWI</name>
<dbReference type="InterPro" id="IPR036942">
    <property type="entry name" value="Beta-barrel_TonB_sf"/>
</dbReference>
<dbReference type="PROSITE" id="PS52016">
    <property type="entry name" value="TONB_DEPENDENT_REC_3"/>
    <property type="match status" value="1"/>
</dbReference>
<dbReference type="PANTHER" id="PTHR32552">
    <property type="entry name" value="FERRICHROME IRON RECEPTOR-RELATED"/>
    <property type="match status" value="1"/>
</dbReference>
<dbReference type="Gene3D" id="2.40.170.20">
    <property type="entry name" value="TonB-dependent receptor, beta-barrel domain"/>
    <property type="match status" value="1"/>
</dbReference>
<evidence type="ECO:0000256" key="10">
    <source>
        <dbReference type="ARBA" id="ARBA00023077"/>
    </source>
</evidence>
<evidence type="ECO:0000256" key="15">
    <source>
        <dbReference type="PROSITE-ProRule" id="PRU10144"/>
    </source>
</evidence>
<feature type="short sequence motif" description="TonB C-terminal box" evidence="15">
    <location>
        <begin position="818"/>
        <end position="835"/>
    </location>
</feature>
<dbReference type="OrthoDB" id="9760333at2"/>
<dbReference type="SUPFAM" id="SSF56935">
    <property type="entry name" value="Porins"/>
    <property type="match status" value="1"/>
</dbReference>
<comment type="similarity">
    <text evidence="2 14 16">Belongs to the TonB-dependent receptor family.</text>
</comment>
<dbReference type="InterPro" id="IPR011662">
    <property type="entry name" value="Secretin/TonB_short_N"/>
</dbReference>
<dbReference type="Pfam" id="PF07715">
    <property type="entry name" value="Plug"/>
    <property type="match status" value="1"/>
</dbReference>
<evidence type="ECO:0000256" key="4">
    <source>
        <dbReference type="ARBA" id="ARBA00022452"/>
    </source>
</evidence>
<evidence type="ECO:0000256" key="5">
    <source>
        <dbReference type="ARBA" id="ARBA00022496"/>
    </source>
</evidence>
<reference evidence="18 19" key="1">
    <citation type="submission" date="2019-06" db="EMBL/GenBank/DDBJ databases">
        <title>Whole genome shotgun sequence of Nitrobacter winogradskyi NBRC 14297.</title>
        <authorList>
            <person name="Hosoyama A."/>
            <person name="Uohara A."/>
            <person name="Ohji S."/>
            <person name="Ichikawa N."/>
        </authorList>
    </citation>
    <scope>NUCLEOTIDE SEQUENCE [LARGE SCALE GENOMIC DNA]</scope>
    <source>
        <strain evidence="18 19">NBRC 14297</strain>
    </source>
</reference>
<proteinExistence type="inferred from homology"/>
<evidence type="ECO:0000313" key="19">
    <source>
        <dbReference type="Proteomes" id="UP000318825"/>
    </source>
</evidence>
<evidence type="ECO:0000256" key="8">
    <source>
        <dbReference type="ARBA" id="ARBA00023004"/>
    </source>
</evidence>
<evidence type="ECO:0000256" key="1">
    <source>
        <dbReference type="ARBA" id="ARBA00004571"/>
    </source>
</evidence>